<evidence type="ECO:0000313" key="1">
    <source>
        <dbReference type="EMBL" id="KAJ1208219.1"/>
    </source>
</evidence>
<name>A0AAV7W2M9_PLEWA</name>
<dbReference type="PANTHER" id="PTHR33064">
    <property type="entry name" value="POL PROTEIN"/>
    <property type="match status" value="1"/>
</dbReference>
<accession>A0AAV7W2M9</accession>
<dbReference type="EMBL" id="JANPWB010000002">
    <property type="protein sequence ID" value="KAJ1208219.1"/>
    <property type="molecule type" value="Genomic_DNA"/>
</dbReference>
<keyword evidence="2" id="KW-1185">Reference proteome</keyword>
<dbReference type="InterPro" id="IPR051320">
    <property type="entry name" value="Viral_Replic_Matur_Polypro"/>
</dbReference>
<organism evidence="1 2">
    <name type="scientific">Pleurodeles waltl</name>
    <name type="common">Iberian ribbed newt</name>
    <dbReference type="NCBI Taxonomy" id="8319"/>
    <lineage>
        <taxon>Eukaryota</taxon>
        <taxon>Metazoa</taxon>
        <taxon>Chordata</taxon>
        <taxon>Craniata</taxon>
        <taxon>Vertebrata</taxon>
        <taxon>Euteleostomi</taxon>
        <taxon>Amphibia</taxon>
        <taxon>Batrachia</taxon>
        <taxon>Caudata</taxon>
        <taxon>Salamandroidea</taxon>
        <taxon>Salamandridae</taxon>
        <taxon>Pleurodelinae</taxon>
        <taxon>Pleurodeles</taxon>
    </lineage>
</organism>
<dbReference type="SUPFAM" id="SSF56672">
    <property type="entry name" value="DNA/RNA polymerases"/>
    <property type="match status" value="1"/>
</dbReference>
<dbReference type="InterPro" id="IPR043502">
    <property type="entry name" value="DNA/RNA_pol_sf"/>
</dbReference>
<dbReference type="Gene3D" id="3.30.70.270">
    <property type="match status" value="2"/>
</dbReference>
<dbReference type="AlphaFoldDB" id="A0AAV7W2M9"/>
<gene>
    <name evidence="1" type="ORF">NDU88_003605</name>
</gene>
<sequence>MPNSAHPAVMKEEQVEATLQQQAEAGLTLHRKKCDFYKNSVEFFRYNFSHKGLQVDPKKAATIRNTAIFHNATKVQSFLVMATYCGCFIPQLAIMAEPLLQLTRVGST</sequence>
<protein>
    <submittedName>
        <fullName evidence="1">Uncharacterized protein</fullName>
    </submittedName>
</protein>
<proteinExistence type="predicted"/>
<dbReference type="PANTHER" id="PTHR33064:SF37">
    <property type="entry name" value="RIBONUCLEASE H"/>
    <property type="match status" value="1"/>
</dbReference>
<comment type="caution">
    <text evidence="1">The sequence shown here is derived from an EMBL/GenBank/DDBJ whole genome shotgun (WGS) entry which is preliminary data.</text>
</comment>
<dbReference type="InterPro" id="IPR043128">
    <property type="entry name" value="Rev_trsase/Diguanyl_cyclase"/>
</dbReference>
<reference evidence="1" key="1">
    <citation type="journal article" date="2022" name="bioRxiv">
        <title>Sequencing and chromosome-scale assembly of the giantPleurodeles waltlgenome.</title>
        <authorList>
            <person name="Brown T."/>
            <person name="Elewa A."/>
            <person name="Iarovenko S."/>
            <person name="Subramanian E."/>
            <person name="Araus A.J."/>
            <person name="Petzold A."/>
            <person name="Susuki M."/>
            <person name="Suzuki K.-i.T."/>
            <person name="Hayashi T."/>
            <person name="Toyoda A."/>
            <person name="Oliveira C."/>
            <person name="Osipova E."/>
            <person name="Leigh N.D."/>
            <person name="Simon A."/>
            <person name="Yun M.H."/>
        </authorList>
    </citation>
    <scope>NUCLEOTIDE SEQUENCE</scope>
    <source>
        <strain evidence="1">20211129_DDA</strain>
        <tissue evidence="1">Liver</tissue>
    </source>
</reference>
<dbReference type="Proteomes" id="UP001066276">
    <property type="component" value="Chromosome 1_2"/>
</dbReference>
<evidence type="ECO:0000313" key="2">
    <source>
        <dbReference type="Proteomes" id="UP001066276"/>
    </source>
</evidence>